<dbReference type="Proteomes" id="UP000011087">
    <property type="component" value="Unassembled WGS sequence"/>
</dbReference>
<dbReference type="GeneID" id="17298932"/>
<dbReference type="EMBL" id="JH993018">
    <property type="protein sequence ID" value="EKX42246.1"/>
    <property type="molecule type" value="Genomic_DNA"/>
</dbReference>
<reference evidence="2" key="3">
    <citation type="submission" date="2016-03" db="UniProtKB">
        <authorList>
            <consortium name="EnsemblProtists"/>
        </authorList>
    </citation>
    <scope>IDENTIFICATION</scope>
</reference>
<reference evidence="3" key="2">
    <citation type="submission" date="2012-11" db="EMBL/GenBank/DDBJ databases">
        <authorList>
            <person name="Kuo A."/>
            <person name="Curtis B.A."/>
            <person name="Tanifuji G."/>
            <person name="Burki F."/>
            <person name="Gruber A."/>
            <person name="Irimia M."/>
            <person name="Maruyama S."/>
            <person name="Arias M.C."/>
            <person name="Ball S.G."/>
            <person name="Gile G.H."/>
            <person name="Hirakawa Y."/>
            <person name="Hopkins J.F."/>
            <person name="Rensing S.A."/>
            <person name="Schmutz J."/>
            <person name="Symeonidi A."/>
            <person name="Elias M."/>
            <person name="Eveleigh R.J."/>
            <person name="Herman E.K."/>
            <person name="Klute M.J."/>
            <person name="Nakayama T."/>
            <person name="Obornik M."/>
            <person name="Reyes-Prieto A."/>
            <person name="Armbrust E.V."/>
            <person name="Aves S.J."/>
            <person name="Beiko R.G."/>
            <person name="Coutinho P."/>
            <person name="Dacks J.B."/>
            <person name="Durnford D.G."/>
            <person name="Fast N.M."/>
            <person name="Green B.R."/>
            <person name="Grisdale C."/>
            <person name="Hempe F."/>
            <person name="Henrissat B."/>
            <person name="Hoppner M.P."/>
            <person name="Ishida K.-I."/>
            <person name="Kim E."/>
            <person name="Koreny L."/>
            <person name="Kroth P.G."/>
            <person name="Liu Y."/>
            <person name="Malik S.-B."/>
            <person name="Maier U.G."/>
            <person name="McRose D."/>
            <person name="Mock T."/>
            <person name="Neilson J.A."/>
            <person name="Onodera N.T."/>
            <person name="Poole A.M."/>
            <person name="Pritham E.J."/>
            <person name="Richards T.A."/>
            <person name="Rocap G."/>
            <person name="Roy S.W."/>
            <person name="Sarai C."/>
            <person name="Schaack S."/>
            <person name="Shirato S."/>
            <person name="Slamovits C.H."/>
            <person name="Spencer D.F."/>
            <person name="Suzuki S."/>
            <person name="Worden A.Z."/>
            <person name="Zauner S."/>
            <person name="Barry K."/>
            <person name="Bell C."/>
            <person name="Bharti A.K."/>
            <person name="Crow J.A."/>
            <person name="Grimwood J."/>
            <person name="Kramer R."/>
            <person name="Lindquist E."/>
            <person name="Lucas S."/>
            <person name="Salamov A."/>
            <person name="McFadden G.I."/>
            <person name="Lane C.E."/>
            <person name="Keeling P.J."/>
            <person name="Gray M.W."/>
            <person name="Grigoriev I.V."/>
            <person name="Archibald J.M."/>
        </authorList>
    </citation>
    <scope>NUCLEOTIDE SEQUENCE</scope>
    <source>
        <strain evidence="3">CCMP2712</strain>
    </source>
</reference>
<evidence type="ECO:0000313" key="3">
    <source>
        <dbReference type="Proteomes" id="UP000011087"/>
    </source>
</evidence>
<dbReference type="AlphaFoldDB" id="L1J148"/>
<dbReference type="OMA" id="ESGKRHA"/>
<organism evidence="1">
    <name type="scientific">Guillardia theta (strain CCMP2712)</name>
    <name type="common">Cryptophyte</name>
    <dbReference type="NCBI Taxonomy" id="905079"/>
    <lineage>
        <taxon>Eukaryota</taxon>
        <taxon>Cryptophyceae</taxon>
        <taxon>Pyrenomonadales</taxon>
        <taxon>Geminigeraceae</taxon>
        <taxon>Guillardia</taxon>
    </lineage>
</organism>
<keyword evidence="3" id="KW-1185">Reference proteome</keyword>
<sequence length="944" mass="107932">MLVHKQNANFLTIFLAVIQRIFLEFRSELFSVKLHYTSWVLVHTNNRVARANSSISTNLWRKRLKKTAIARWSSYSRSKQSKIAATENYNKRKLQIILFHWKQRCSDSKDNRDQKLRVKNKVTKQRHLQTIRQWWVLVNHRNHAKRIGKVVAVRRRRDQGYAALAAWAAGTRERRQGERAAARARQKGEAGLQRRALEGWYEAASATDGDRLVQTGRRRRRLRTLREGLGRWARAAGDGQRTRAVLARAGRQRGRREVWEVLRGWRGLARHGKQVGRIGGVVAVRRRRDQGYAALAAWAAGTRERRQGERAAARARQKGEAGLQRRALEGWYEAASATDGDRLVQTGRRRRRLRTLREGLGRWARAAGDGQRTRAVLARAGRQRGRREVWEVLRGWRGLARHGKQVGRIGGVVAVRRRRDQGYAALAAWAAGTRERRQGERAAARARQKGEAGLQRRALEGWYEAASATDGDRLVQTGRRRRRLRTLREGLGRWARAAGDGQRTRAVLARAGRQRGRREVWEVLRGWRGLARHGKQVGRIGGVVAVRRRRDQGYAALAAWAAGTRERRQGERAAARARQKGEAGLQRRALEGWYEAASATDGDRLVQTGRRRRRLRTLREGLGRWARAAGYGQRTRAVLARAGRQRGRREVWEVLRGWRGLARHGKQVGRIGGVVAVRRRRDQGYAALAAWAAGTRERRQGERAAAGAIRICNLGFQLLIRDLVLFSFSGFREMCSFVSSPMLLCLVFLYLWSGRGRLRRQVQCMKAHHTVRNIKLVFRSWCTYSTRNADSKAVVFQISQRQRFLLYRKCFMFWRRQLYLNVRALYVLAEALKMNDNAAGAMHVLNHITWFQVHEGSCREYIRLCMKARGHISEHLQETCLLRDSEALDSATSPLKAGIDSPVVSARLLQLVLDANRNSASRGVSQQSMSTSVKLNFSLEEEMA</sequence>
<dbReference type="HOGENOM" id="CLU_311348_0_0_1"/>
<name>L1J148_GUITC</name>
<dbReference type="KEGG" id="gtt:GUITHDRAFT_141442"/>
<proteinExistence type="predicted"/>
<evidence type="ECO:0000313" key="2">
    <source>
        <dbReference type="EnsemblProtists" id="EKX42246"/>
    </source>
</evidence>
<protein>
    <submittedName>
        <fullName evidence="1 2">Uncharacterized protein</fullName>
    </submittedName>
</protein>
<gene>
    <name evidence="1" type="ORF">GUITHDRAFT_141442</name>
</gene>
<accession>L1J148</accession>
<reference evidence="1 3" key="1">
    <citation type="journal article" date="2012" name="Nature">
        <title>Algal genomes reveal evolutionary mosaicism and the fate of nucleomorphs.</title>
        <authorList>
            <consortium name="DOE Joint Genome Institute"/>
            <person name="Curtis B.A."/>
            <person name="Tanifuji G."/>
            <person name="Burki F."/>
            <person name="Gruber A."/>
            <person name="Irimia M."/>
            <person name="Maruyama S."/>
            <person name="Arias M.C."/>
            <person name="Ball S.G."/>
            <person name="Gile G.H."/>
            <person name="Hirakawa Y."/>
            <person name="Hopkins J.F."/>
            <person name="Kuo A."/>
            <person name="Rensing S.A."/>
            <person name="Schmutz J."/>
            <person name="Symeonidi A."/>
            <person name="Elias M."/>
            <person name="Eveleigh R.J."/>
            <person name="Herman E.K."/>
            <person name="Klute M.J."/>
            <person name="Nakayama T."/>
            <person name="Obornik M."/>
            <person name="Reyes-Prieto A."/>
            <person name="Armbrust E.V."/>
            <person name="Aves S.J."/>
            <person name="Beiko R.G."/>
            <person name="Coutinho P."/>
            <person name="Dacks J.B."/>
            <person name="Durnford D.G."/>
            <person name="Fast N.M."/>
            <person name="Green B.R."/>
            <person name="Grisdale C.J."/>
            <person name="Hempel F."/>
            <person name="Henrissat B."/>
            <person name="Hoppner M.P."/>
            <person name="Ishida K."/>
            <person name="Kim E."/>
            <person name="Koreny L."/>
            <person name="Kroth P.G."/>
            <person name="Liu Y."/>
            <person name="Malik S.B."/>
            <person name="Maier U.G."/>
            <person name="McRose D."/>
            <person name="Mock T."/>
            <person name="Neilson J.A."/>
            <person name="Onodera N.T."/>
            <person name="Poole A.M."/>
            <person name="Pritham E.J."/>
            <person name="Richards T.A."/>
            <person name="Rocap G."/>
            <person name="Roy S.W."/>
            <person name="Sarai C."/>
            <person name="Schaack S."/>
            <person name="Shirato S."/>
            <person name="Slamovits C.H."/>
            <person name="Spencer D.F."/>
            <person name="Suzuki S."/>
            <person name="Worden A.Z."/>
            <person name="Zauner S."/>
            <person name="Barry K."/>
            <person name="Bell C."/>
            <person name="Bharti A.K."/>
            <person name="Crow J.A."/>
            <person name="Grimwood J."/>
            <person name="Kramer R."/>
            <person name="Lindquist E."/>
            <person name="Lucas S."/>
            <person name="Salamov A."/>
            <person name="McFadden G.I."/>
            <person name="Lane C.E."/>
            <person name="Keeling P.J."/>
            <person name="Gray M.W."/>
            <person name="Grigoriev I.V."/>
            <person name="Archibald J.M."/>
        </authorList>
    </citation>
    <scope>NUCLEOTIDE SEQUENCE</scope>
    <source>
        <strain evidence="1 3">CCMP2712</strain>
    </source>
</reference>
<dbReference type="RefSeq" id="XP_005829226.1">
    <property type="nucleotide sequence ID" value="XM_005829169.1"/>
</dbReference>
<dbReference type="EnsemblProtists" id="EKX42246">
    <property type="protein sequence ID" value="EKX42246"/>
    <property type="gene ID" value="GUITHDRAFT_141442"/>
</dbReference>
<evidence type="ECO:0000313" key="1">
    <source>
        <dbReference type="EMBL" id="EKX42246.1"/>
    </source>
</evidence>
<dbReference type="PaxDb" id="55529-EKX42246"/>